<dbReference type="InterPro" id="IPR050289">
    <property type="entry name" value="TorD/DmsD_chaperones"/>
</dbReference>
<dbReference type="STRING" id="316056.RPC_3382"/>
<dbReference type="RefSeq" id="WP_011473811.1">
    <property type="nucleotide sequence ID" value="NC_007925.1"/>
</dbReference>
<keyword evidence="1" id="KW-0143">Chaperone</keyword>
<dbReference type="KEGG" id="rpc:RPC_3382"/>
<dbReference type="Pfam" id="PF02613">
    <property type="entry name" value="Nitrate_red_del"/>
    <property type="match status" value="1"/>
</dbReference>
<organism evidence="2">
    <name type="scientific">Rhodopseudomonas palustris (strain BisB18)</name>
    <dbReference type="NCBI Taxonomy" id="316056"/>
    <lineage>
        <taxon>Bacteria</taxon>
        <taxon>Pseudomonadati</taxon>
        <taxon>Pseudomonadota</taxon>
        <taxon>Alphaproteobacteria</taxon>
        <taxon>Hyphomicrobiales</taxon>
        <taxon>Nitrobacteraceae</taxon>
        <taxon>Rhodopseudomonas</taxon>
    </lineage>
</organism>
<gene>
    <name evidence="2" type="ordered locus">RPC_3382</name>
</gene>
<proteinExistence type="predicted"/>
<dbReference type="InterPro" id="IPR020945">
    <property type="entry name" value="DMSO/NO3_reduct_chaperone"/>
</dbReference>
<protein>
    <submittedName>
        <fullName evidence="2">Cytoplasmic chaperone TorD</fullName>
    </submittedName>
</protein>
<evidence type="ECO:0000256" key="1">
    <source>
        <dbReference type="ARBA" id="ARBA00023186"/>
    </source>
</evidence>
<dbReference type="AlphaFoldDB" id="Q211L3"/>
<reference evidence="2" key="1">
    <citation type="submission" date="2006-03" db="EMBL/GenBank/DDBJ databases">
        <title>Complete sequence of Rhodopseudomonas palustris BisB18.</title>
        <authorList>
            <consortium name="US DOE Joint Genome Institute"/>
            <person name="Copeland A."/>
            <person name="Lucas S."/>
            <person name="Lapidus A."/>
            <person name="Barry K."/>
            <person name="Detter J.C."/>
            <person name="Glavina del Rio T."/>
            <person name="Hammon N."/>
            <person name="Israni S."/>
            <person name="Dalin E."/>
            <person name="Tice H."/>
            <person name="Pitluck S."/>
            <person name="Chain P."/>
            <person name="Malfatti S."/>
            <person name="Shin M."/>
            <person name="Vergez L."/>
            <person name="Schmutz J."/>
            <person name="Larimer F."/>
            <person name="Land M."/>
            <person name="Hauser L."/>
            <person name="Pelletier D.A."/>
            <person name="Kyrpides N."/>
            <person name="Anderson I."/>
            <person name="Oda Y."/>
            <person name="Harwood C.S."/>
            <person name="Richardson P."/>
        </authorList>
    </citation>
    <scope>NUCLEOTIDE SEQUENCE [LARGE SCALE GENOMIC DNA]</scope>
    <source>
        <strain evidence="2">BisB18</strain>
    </source>
</reference>
<dbReference type="Gene3D" id="1.10.3480.10">
    <property type="entry name" value="TorD-like"/>
    <property type="match status" value="1"/>
</dbReference>
<evidence type="ECO:0000313" key="2">
    <source>
        <dbReference type="EMBL" id="ABD88923.1"/>
    </source>
</evidence>
<dbReference type="EMBL" id="CP000301">
    <property type="protein sequence ID" value="ABD88923.1"/>
    <property type="molecule type" value="Genomic_DNA"/>
</dbReference>
<dbReference type="OrthoDB" id="7926125at2"/>
<dbReference type="PANTHER" id="PTHR34227">
    <property type="entry name" value="CHAPERONE PROTEIN YCDY"/>
    <property type="match status" value="1"/>
</dbReference>
<sequence>MNEILRFDGGNQDQLAQQFEHSRRNRVLCLDWLASVFAAPPSLDTVVSYRSCELAIWLDQLAFDPAFSAGIARMQAALDPAHDDDTLTARLGIAYGRLFSGIGGPDCIAPYESAFRGDGRLFQVPTAEMEALLLVHDVSIAGGLAEPADHLSIELTLMARLIAADHPAARDMQLRIGRWVPDFCDTCIARDHLGFWAGAAMVLAAIIDHDARLMQAGVHYFIPA</sequence>
<dbReference type="SUPFAM" id="SSF89155">
    <property type="entry name" value="TorD-like"/>
    <property type="match status" value="1"/>
</dbReference>
<dbReference type="InterPro" id="IPR036411">
    <property type="entry name" value="TorD-like_sf"/>
</dbReference>
<name>Q211L3_RHOPB</name>
<dbReference type="PANTHER" id="PTHR34227:SF11">
    <property type="entry name" value="CHAPERONE PROTEIN TORD"/>
    <property type="match status" value="1"/>
</dbReference>
<dbReference type="eggNOG" id="COG3381">
    <property type="taxonomic scope" value="Bacteria"/>
</dbReference>
<dbReference type="HOGENOM" id="CLU_077650_4_1_5"/>
<accession>Q211L3</accession>